<dbReference type="Pfam" id="PF00172">
    <property type="entry name" value="Zn_clus"/>
    <property type="match status" value="1"/>
</dbReference>
<evidence type="ECO:0000313" key="4">
    <source>
        <dbReference type="Proteomes" id="UP001390339"/>
    </source>
</evidence>
<evidence type="ECO:0000313" key="3">
    <source>
        <dbReference type="EMBL" id="KAK8862434.1"/>
    </source>
</evidence>
<proteinExistence type="predicted"/>
<name>A0ABR2IGK7_9PEZI</name>
<feature type="domain" description="Zn(2)-C6 fungal-type" evidence="2">
    <location>
        <begin position="103"/>
        <end position="133"/>
    </location>
</feature>
<dbReference type="PANTHER" id="PTHR47784:SF7">
    <property type="entry name" value="ZN(II)2CYS6 TRANSCRIPTION FACTOR (EUROFUNG)"/>
    <property type="match status" value="1"/>
</dbReference>
<dbReference type="InterPro" id="IPR036864">
    <property type="entry name" value="Zn2-C6_fun-type_DNA-bd_sf"/>
</dbReference>
<comment type="caution">
    <text evidence="3">The sequence shown here is derived from an EMBL/GenBank/DDBJ whole genome shotgun (WGS) entry which is preliminary data.</text>
</comment>
<accession>A0ABR2IGK7</accession>
<dbReference type="CDD" id="cd00067">
    <property type="entry name" value="GAL4"/>
    <property type="match status" value="1"/>
</dbReference>
<gene>
    <name evidence="3" type="ORF">PGQ11_008669</name>
</gene>
<dbReference type="InterPro" id="IPR001138">
    <property type="entry name" value="Zn2Cys6_DnaBD"/>
</dbReference>
<evidence type="ECO:0000259" key="2">
    <source>
        <dbReference type="PROSITE" id="PS50048"/>
    </source>
</evidence>
<dbReference type="PROSITE" id="PS50048">
    <property type="entry name" value="ZN2_CY6_FUNGAL_2"/>
    <property type="match status" value="1"/>
</dbReference>
<dbReference type="Gene3D" id="4.10.240.10">
    <property type="entry name" value="Zn(2)-C6 fungal-type DNA-binding domain"/>
    <property type="match status" value="1"/>
</dbReference>
<dbReference type="Proteomes" id="UP001390339">
    <property type="component" value="Unassembled WGS sequence"/>
</dbReference>
<dbReference type="SMART" id="SM00066">
    <property type="entry name" value="GAL4"/>
    <property type="match status" value="1"/>
</dbReference>
<dbReference type="SUPFAM" id="SSF57701">
    <property type="entry name" value="Zn2/Cys6 DNA-binding domain"/>
    <property type="match status" value="1"/>
</dbReference>
<sequence>MELSELSTPATLDFLDAGDQMPTGLDYGSFVNDDKVVIDYTAEEVSSNSTSTWEDAAATEPAVAQALTTVSPIYNSNINPWTARQAAKKQRLERKGHTKSRRGCYNCKKRRIKCQETYPSCEHCNKTGLNCKYPAVPQVVHQPQHQIPLFSLQDMRFFQHFLMNCVPHHPLGNEAIWTHEMPCLAQNHEYLMHAMLGLAASDLLCKDASLLPSAMAHRVKAIKAIKKTLNEVPKHSNSSGSGTNNNNHGNNSTFFEEGNALMATCFALTFQSVLLDDGMAEFMTFCRGVVLVAIQMYCKGARFLFTNWVGKDEMALLQPLMETVPPIRPDWVDAALAGVRGLEPLCVHPVETEYHKLLVDMVEALYTSPFRGYQIICKHYGWWLQIPHERFQYLIDPTNHVCNLLATHWIAIKQIMAPVTEKEHLVNPQERPPRDKHADLGTIRWLKYLNHQLPLEYRGYNRWPVWVEEQLDRDLACFGRTLG</sequence>
<keyword evidence="1" id="KW-0539">Nucleus</keyword>
<reference evidence="3 4" key="1">
    <citation type="journal article" date="2024" name="IMA Fungus">
        <title>Apiospora arundinis, a panoply of carbohydrate-active enzymes and secondary metabolites.</title>
        <authorList>
            <person name="Sorensen T."/>
            <person name="Petersen C."/>
            <person name="Muurmann A.T."/>
            <person name="Christiansen J.V."/>
            <person name="Brundto M.L."/>
            <person name="Overgaard C.K."/>
            <person name="Boysen A.T."/>
            <person name="Wollenberg R.D."/>
            <person name="Larsen T.O."/>
            <person name="Sorensen J.L."/>
            <person name="Nielsen K.L."/>
            <person name="Sondergaard T.E."/>
        </authorList>
    </citation>
    <scope>NUCLEOTIDE SEQUENCE [LARGE SCALE GENOMIC DNA]</scope>
    <source>
        <strain evidence="3 4">AAU 773</strain>
    </source>
</reference>
<dbReference type="PANTHER" id="PTHR47784">
    <property type="entry name" value="STEROL UPTAKE CONTROL PROTEIN 2"/>
    <property type="match status" value="1"/>
</dbReference>
<organism evidence="3 4">
    <name type="scientific">Apiospora arundinis</name>
    <dbReference type="NCBI Taxonomy" id="335852"/>
    <lineage>
        <taxon>Eukaryota</taxon>
        <taxon>Fungi</taxon>
        <taxon>Dikarya</taxon>
        <taxon>Ascomycota</taxon>
        <taxon>Pezizomycotina</taxon>
        <taxon>Sordariomycetes</taxon>
        <taxon>Xylariomycetidae</taxon>
        <taxon>Amphisphaeriales</taxon>
        <taxon>Apiosporaceae</taxon>
        <taxon>Apiospora</taxon>
    </lineage>
</organism>
<dbReference type="PROSITE" id="PS00463">
    <property type="entry name" value="ZN2_CY6_FUNGAL_1"/>
    <property type="match status" value="1"/>
</dbReference>
<keyword evidence="4" id="KW-1185">Reference proteome</keyword>
<dbReference type="EMBL" id="JAPCWZ010000005">
    <property type="protein sequence ID" value="KAK8862434.1"/>
    <property type="molecule type" value="Genomic_DNA"/>
</dbReference>
<protein>
    <submittedName>
        <fullName evidence="3">C6 zinc finger protein</fullName>
    </submittedName>
</protein>
<evidence type="ECO:0000256" key="1">
    <source>
        <dbReference type="ARBA" id="ARBA00023242"/>
    </source>
</evidence>
<dbReference type="InterPro" id="IPR053157">
    <property type="entry name" value="Sterol_Uptake_Regulator"/>
</dbReference>